<dbReference type="SUPFAM" id="SSF52540">
    <property type="entry name" value="P-loop containing nucleoside triphosphate hydrolases"/>
    <property type="match status" value="1"/>
</dbReference>
<proteinExistence type="inferred from homology"/>
<organism evidence="6 7">
    <name type="scientific">Geodermatophilus africanus</name>
    <dbReference type="NCBI Taxonomy" id="1137993"/>
    <lineage>
        <taxon>Bacteria</taxon>
        <taxon>Bacillati</taxon>
        <taxon>Actinomycetota</taxon>
        <taxon>Actinomycetes</taxon>
        <taxon>Geodermatophilales</taxon>
        <taxon>Geodermatophilaceae</taxon>
        <taxon>Geodermatophilus</taxon>
    </lineage>
</organism>
<dbReference type="InterPro" id="IPR050683">
    <property type="entry name" value="Bact_Polysacc_Export_ATP-bd"/>
</dbReference>
<evidence type="ECO:0000256" key="1">
    <source>
        <dbReference type="ARBA" id="ARBA00005417"/>
    </source>
</evidence>
<reference evidence="7" key="1">
    <citation type="submission" date="2016-10" db="EMBL/GenBank/DDBJ databases">
        <authorList>
            <person name="Varghese N."/>
            <person name="Submissions S."/>
        </authorList>
    </citation>
    <scope>NUCLEOTIDE SEQUENCE [LARGE SCALE GENOMIC DNA]</scope>
    <source>
        <strain evidence="7">DSM 45422</strain>
    </source>
</reference>
<evidence type="ECO:0000256" key="3">
    <source>
        <dbReference type="ARBA" id="ARBA00022741"/>
    </source>
</evidence>
<feature type="domain" description="ABC transporter" evidence="5">
    <location>
        <begin position="4"/>
        <end position="250"/>
    </location>
</feature>
<evidence type="ECO:0000256" key="2">
    <source>
        <dbReference type="ARBA" id="ARBA00022448"/>
    </source>
</evidence>
<dbReference type="Gene3D" id="3.40.50.300">
    <property type="entry name" value="P-loop containing nucleotide triphosphate hydrolases"/>
    <property type="match status" value="1"/>
</dbReference>
<name>A0A1H3Q719_9ACTN</name>
<dbReference type="Proteomes" id="UP000198921">
    <property type="component" value="Unassembled WGS sequence"/>
</dbReference>
<keyword evidence="2" id="KW-0813">Transport</keyword>
<dbReference type="Pfam" id="PF00005">
    <property type="entry name" value="ABC_tran"/>
    <property type="match status" value="1"/>
</dbReference>
<evidence type="ECO:0000259" key="5">
    <source>
        <dbReference type="PROSITE" id="PS50893"/>
    </source>
</evidence>
<dbReference type="GO" id="GO:0140359">
    <property type="term" value="F:ABC-type transporter activity"/>
    <property type="evidence" value="ECO:0007669"/>
    <property type="project" value="InterPro"/>
</dbReference>
<dbReference type="InterPro" id="IPR003439">
    <property type="entry name" value="ABC_transporter-like_ATP-bd"/>
</dbReference>
<protein>
    <submittedName>
        <fullName evidence="6">ABC-2 type transport system ATP-binding protein</fullName>
    </submittedName>
</protein>
<accession>A0A1H3Q719</accession>
<keyword evidence="7" id="KW-1185">Reference proteome</keyword>
<dbReference type="CDD" id="cd03220">
    <property type="entry name" value="ABC_KpsT_Wzt"/>
    <property type="match status" value="1"/>
</dbReference>
<evidence type="ECO:0000256" key="4">
    <source>
        <dbReference type="ARBA" id="ARBA00022840"/>
    </source>
</evidence>
<evidence type="ECO:0000313" key="7">
    <source>
        <dbReference type="Proteomes" id="UP000198921"/>
    </source>
</evidence>
<dbReference type="RefSeq" id="WP_211517248.1">
    <property type="nucleotide sequence ID" value="NZ_FNOT01000020.1"/>
</dbReference>
<comment type="similarity">
    <text evidence="1">Belongs to the ABC transporter superfamily.</text>
</comment>
<keyword evidence="4 6" id="KW-0067">ATP-binding</keyword>
<dbReference type="EMBL" id="FNOT01000020">
    <property type="protein sequence ID" value="SDZ08908.1"/>
    <property type="molecule type" value="Genomic_DNA"/>
</dbReference>
<dbReference type="GO" id="GO:0016020">
    <property type="term" value="C:membrane"/>
    <property type="evidence" value="ECO:0007669"/>
    <property type="project" value="InterPro"/>
</dbReference>
<dbReference type="SMART" id="SM00382">
    <property type="entry name" value="AAA"/>
    <property type="match status" value="1"/>
</dbReference>
<dbReference type="PANTHER" id="PTHR46743:SF2">
    <property type="entry name" value="TEICHOIC ACIDS EXPORT ATP-BINDING PROTEIN TAGH"/>
    <property type="match status" value="1"/>
</dbReference>
<dbReference type="PANTHER" id="PTHR46743">
    <property type="entry name" value="TEICHOIC ACIDS EXPORT ATP-BINDING PROTEIN TAGH"/>
    <property type="match status" value="1"/>
</dbReference>
<dbReference type="AlphaFoldDB" id="A0A1H3Q719"/>
<dbReference type="STRING" id="1137993.SAMN05660209_04627"/>
<evidence type="ECO:0000313" key="6">
    <source>
        <dbReference type="EMBL" id="SDZ08908.1"/>
    </source>
</evidence>
<keyword evidence="3" id="KW-0547">Nucleotide-binding</keyword>
<dbReference type="GO" id="GO:0005524">
    <property type="term" value="F:ATP binding"/>
    <property type="evidence" value="ECO:0007669"/>
    <property type="project" value="UniProtKB-KW"/>
</dbReference>
<dbReference type="PROSITE" id="PS50893">
    <property type="entry name" value="ABC_TRANSPORTER_2"/>
    <property type="match status" value="1"/>
</dbReference>
<sequence>MDRIQFDRVSKRYTLGERTNAREALVAMARTLIGRGPGAAPELWSLRDVSFTVADGEALGIIGRNGAGKSTILKVLTGITAPTRGVSRTRGRVAALLEVGTGFHEELTGRENIYLNGAILGMARRDIARAFDAIVDFSGVERFLDTPVKRYSSGMYLRLAFAVAAHLEPDVLVVDEILAVGDAEFQRKCLGRMEQAEKEGRTVVFVSHDLDTLGKLCRRSLWLDAGQIRAEGDSKELVRDYLSSGLAPVGVGYAVVRGGPVTVKGVRVLGARGPSGQAMMREDSLSIEVDFSLAELVPGMDIALYVSTSQGVRVIDQAVSDREPARLEAGEYTAQLNLPPVLNVGDFVVGVWFGTAHTEFLDEPAAATFTLHGNDRGRPDRVLVYEHPVVVRPLSPA</sequence>
<dbReference type="InterPro" id="IPR015860">
    <property type="entry name" value="ABC_transpr_TagH-like"/>
</dbReference>
<dbReference type="InterPro" id="IPR027417">
    <property type="entry name" value="P-loop_NTPase"/>
</dbReference>
<gene>
    <name evidence="6" type="ORF">SAMN05660209_04627</name>
</gene>
<dbReference type="GO" id="GO:0016887">
    <property type="term" value="F:ATP hydrolysis activity"/>
    <property type="evidence" value="ECO:0007669"/>
    <property type="project" value="InterPro"/>
</dbReference>
<dbReference type="InterPro" id="IPR003593">
    <property type="entry name" value="AAA+_ATPase"/>
</dbReference>